<evidence type="ECO:0000259" key="11">
    <source>
        <dbReference type="PROSITE" id="PS50113"/>
    </source>
</evidence>
<dbReference type="InterPro" id="IPR004358">
    <property type="entry name" value="Sig_transdc_His_kin-like_C"/>
</dbReference>
<dbReference type="SMART" id="SM00387">
    <property type="entry name" value="HATPase_c"/>
    <property type="match status" value="1"/>
</dbReference>
<sequence length="797" mass="86004">MGSEADCLIRAAESVKAIICKLSPDGKILKMNRHGLEFLGYREEEIIGRDAFGTIFPPKADAASAPASTAGSGSSGSVPERAIPSGTLEIVRKGGTRALVNWSSCPCCPGDQAGIIAIGVDVTEQADLERELRVRKERERAVLRMISLLLRAEVDLGAVSDAVLEEAKRLTGSEYGFVGTIDQETGELVGHTLRKGCALGSTATRFAPGPDGEYRSLFGHALNTRTPFFTNSPSSHPASRGPPAGHIPVKQFLAVPVLLDARYRPLGIIALANPEEGSYDADDLEAVCELSYYFALSLNRRLLEERIRRSEKYYRELFEGIPIPVFLVNADGRLERVNRELARLLGYPKEELEGRSWEDAVHPKHLQRMREYRKARLSGEGNEAPVSYETTLVRKDGSPVDCQLNVVFVEGEKGRILGSLFDLTEIKRVQRELEESKRELERHASSLEKLVEEKTLELMEKERLAAIGGVAMMVGHDLRNPLQAITNLAFTMKEVLGEAQQEGACSDPECRSGKKLSAVAAELSELIQKLEKNVKYMDKIVSDLQDFSRPLAVELAPTRLGRVIEDALVSIDVPENVELRIGIGRPEDGVSVDADANAKENGGGWAIDRGKLEDLEFLLPSQLIVRMLKNLILNAIQAMPVGGRLTISAWVEEAATASGEAEEAAAPTTAPASAPAPAAAQPQPQPQQPAQVQVQAQADSRGIGGKNAVVVFSVSDTGKGIPAEIMKDLFKPFKTTKPKGTGLGLSIVKRIADAVGGTVGVESEPGKGTRFTIRVPATAIACGGRAPADGQDQSPPE</sequence>
<dbReference type="GO" id="GO:0005524">
    <property type="term" value="F:ATP binding"/>
    <property type="evidence" value="ECO:0007669"/>
    <property type="project" value="UniProtKB-KW"/>
</dbReference>
<reference evidence="12 13" key="1">
    <citation type="submission" date="2018-12" db="EMBL/GenBank/DDBJ databases">
        <title>The complete genome of the methanogenic archaea of the candidate phylum Verstraetearchaeota, obtained from the metagenome of underground thermal water.</title>
        <authorList>
            <person name="Kadnikov V.V."/>
            <person name="Mardanov A.V."/>
            <person name="Beletsky A.V."/>
            <person name="Karnachuk O.V."/>
            <person name="Ravin N.V."/>
        </authorList>
    </citation>
    <scope>NUCLEOTIDE SEQUENCE [LARGE SCALE GENOMIC DNA]</scope>
    <source>
        <strain evidence="12">Ch88</strain>
    </source>
</reference>
<dbReference type="Pfam" id="PF13185">
    <property type="entry name" value="GAF_2"/>
    <property type="match status" value="1"/>
</dbReference>
<dbReference type="PROSITE" id="PS50113">
    <property type="entry name" value="PAC"/>
    <property type="match status" value="1"/>
</dbReference>
<dbReference type="Gene3D" id="3.30.450.40">
    <property type="match status" value="1"/>
</dbReference>
<evidence type="ECO:0000256" key="8">
    <source>
        <dbReference type="SAM" id="MobiDB-lite"/>
    </source>
</evidence>
<dbReference type="CDD" id="cd00130">
    <property type="entry name" value="PAS"/>
    <property type="match status" value="2"/>
</dbReference>
<proteinExistence type="predicted"/>
<comment type="caution">
    <text evidence="12">The sequence shown here is derived from an EMBL/GenBank/DDBJ whole genome shotgun (WGS) entry which is preliminary data.</text>
</comment>
<dbReference type="SMART" id="SM00091">
    <property type="entry name" value="PAS"/>
    <property type="match status" value="2"/>
</dbReference>
<dbReference type="InterPro" id="IPR003018">
    <property type="entry name" value="GAF"/>
</dbReference>
<keyword evidence="4" id="KW-0418">Kinase</keyword>
<dbReference type="PRINTS" id="PR00344">
    <property type="entry name" value="BCTRLSENSOR"/>
</dbReference>
<gene>
    <name evidence="12" type="ORF">Metus_1443</name>
</gene>
<evidence type="ECO:0000259" key="9">
    <source>
        <dbReference type="PROSITE" id="PS50109"/>
    </source>
</evidence>
<dbReference type="CDD" id="cd00082">
    <property type="entry name" value="HisKA"/>
    <property type="match status" value="1"/>
</dbReference>
<name>A0A444L7C7_METS7</name>
<dbReference type="Pfam" id="PF00989">
    <property type="entry name" value="PAS"/>
    <property type="match status" value="1"/>
</dbReference>
<keyword evidence="1" id="KW-0597">Phosphoprotein</keyword>
<dbReference type="PROSITE" id="PS50112">
    <property type="entry name" value="PAS"/>
    <property type="match status" value="2"/>
</dbReference>
<dbReference type="Gene3D" id="3.30.450.20">
    <property type="entry name" value="PAS domain"/>
    <property type="match status" value="2"/>
</dbReference>
<dbReference type="SUPFAM" id="SSF55874">
    <property type="entry name" value="ATPase domain of HSP90 chaperone/DNA topoisomerase II/histidine kinase"/>
    <property type="match status" value="1"/>
</dbReference>
<dbReference type="Gene3D" id="1.10.287.130">
    <property type="match status" value="1"/>
</dbReference>
<dbReference type="SUPFAM" id="SSF55781">
    <property type="entry name" value="GAF domain-like"/>
    <property type="match status" value="1"/>
</dbReference>
<dbReference type="InterPro" id="IPR035965">
    <property type="entry name" value="PAS-like_dom_sf"/>
</dbReference>
<organism evidence="12 13">
    <name type="scientific">Methanosuratincola subterraneus</name>
    <dbReference type="NCBI Taxonomy" id="2593994"/>
    <lineage>
        <taxon>Archaea</taxon>
        <taxon>Thermoproteota</taxon>
        <taxon>Methanosuratincolia</taxon>
        <taxon>Candidatus Methanomethylicales</taxon>
        <taxon>Candidatus Methanomethylicaceae</taxon>
        <taxon>Candidatus Methanosuratincola (ex Vanwonterghem et al. 2016)</taxon>
    </lineage>
</organism>
<keyword evidence="7" id="KW-0175">Coiled coil</keyword>
<dbReference type="PROSITE" id="PS50109">
    <property type="entry name" value="HIS_KIN"/>
    <property type="match status" value="1"/>
</dbReference>
<evidence type="ECO:0000256" key="4">
    <source>
        <dbReference type="ARBA" id="ARBA00022777"/>
    </source>
</evidence>
<dbReference type="InterPro" id="IPR005467">
    <property type="entry name" value="His_kinase_dom"/>
</dbReference>
<dbReference type="EMBL" id="RXGA01000003">
    <property type="protein sequence ID" value="RWX73469.1"/>
    <property type="molecule type" value="Genomic_DNA"/>
</dbReference>
<dbReference type="AlphaFoldDB" id="A0A444L7C7"/>
<dbReference type="NCBIfam" id="TIGR00229">
    <property type="entry name" value="sensory_box"/>
    <property type="match status" value="2"/>
</dbReference>
<dbReference type="PANTHER" id="PTHR43065:SF10">
    <property type="entry name" value="PEROXIDE STRESS-ACTIVATED HISTIDINE KINASE MAK3"/>
    <property type="match status" value="1"/>
</dbReference>
<dbReference type="InterPro" id="IPR000700">
    <property type="entry name" value="PAS-assoc_C"/>
</dbReference>
<feature type="domain" description="PAS" evidence="10">
    <location>
        <begin position="4"/>
        <end position="59"/>
    </location>
</feature>
<feature type="domain" description="PAC" evidence="11">
    <location>
        <begin position="386"/>
        <end position="435"/>
    </location>
</feature>
<feature type="domain" description="PAS" evidence="10">
    <location>
        <begin position="310"/>
        <end position="380"/>
    </location>
</feature>
<dbReference type="InterPro" id="IPR013767">
    <property type="entry name" value="PAS_fold"/>
</dbReference>
<dbReference type="Pfam" id="PF02518">
    <property type="entry name" value="HATPase_c"/>
    <property type="match status" value="1"/>
</dbReference>
<feature type="region of interest" description="Disordered" evidence="8">
    <location>
        <begin position="658"/>
        <end position="699"/>
    </location>
</feature>
<dbReference type="InterPro" id="IPR036890">
    <property type="entry name" value="HATPase_C_sf"/>
</dbReference>
<dbReference type="InterPro" id="IPR000014">
    <property type="entry name" value="PAS"/>
</dbReference>
<evidence type="ECO:0000256" key="5">
    <source>
        <dbReference type="ARBA" id="ARBA00022840"/>
    </source>
</evidence>
<keyword evidence="2" id="KW-0808">Transferase</keyword>
<feature type="coiled-coil region" evidence="7">
    <location>
        <begin position="423"/>
        <end position="464"/>
    </location>
</feature>
<evidence type="ECO:0008006" key="14">
    <source>
        <dbReference type="Google" id="ProtNLM"/>
    </source>
</evidence>
<dbReference type="InterPro" id="IPR003661">
    <property type="entry name" value="HisK_dim/P_dom"/>
</dbReference>
<evidence type="ECO:0000256" key="7">
    <source>
        <dbReference type="SAM" id="Coils"/>
    </source>
</evidence>
<dbReference type="Pfam" id="PF13426">
    <property type="entry name" value="PAS_9"/>
    <property type="match status" value="1"/>
</dbReference>
<dbReference type="Gene3D" id="3.30.565.10">
    <property type="entry name" value="Histidine kinase-like ATPase, C-terminal domain"/>
    <property type="match status" value="1"/>
</dbReference>
<keyword evidence="5" id="KW-0067">ATP-binding</keyword>
<feature type="compositionally biased region" description="Low complexity" evidence="8">
    <location>
        <begin position="658"/>
        <end position="698"/>
    </location>
</feature>
<evidence type="ECO:0000256" key="6">
    <source>
        <dbReference type="ARBA" id="ARBA00023012"/>
    </source>
</evidence>
<dbReference type="InterPro" id="IPR029016">
    <property type="entry name" value="GAF-like_dom_sf"/>
</dbReference>
<dbReference type="InterPro" id="IPR003594">
    <property type="entry name" value="HATPase_dom"/>
</dbReference>
<dbReference type="SUPFAM" id="SSF47384">
    <property type="entry name" value="Homodimeric domain of signal transducing histidine kinase"/>
    <property type="match status" value="1"/>
</dbReference>
<dbReference type="PANTHER" id="PTHR43065">
    <property type="entry name" value="SENSOR HISTIDINE KINASE"/>
    <property type="match status" value="1"/>
</dbReference>
<feature type="domain" description="Histidine kinase" evidence="9">
    <location>
        <begin position="473"/>
        <end position="779"/>
    </location>
</feature>
<dbReference type="InterPro" id="IPR036097">
    <property type="entry name" value="HisK_dim/P_sf"/>
</dbReference>
<evidence type="ECO:0000259" key="10">
    <source>
        <dbReference type="PROSITE" id="PS50112"/>
    </source>
</evidence>
<evidence type="ECO:0000256" key="3">
    <source>
        <dbReference type="ARBA" id="ARBA00022741"/>
    </source>
</evidence>
<dbReference type="SMART" id="SM00086">
    <property type="entry name" value="PAC"/>
    <property type="match status" value="2"/>
</dbReference>
<protein>
    <recommendedName>
        <fullName evidence="14">PAS domain S-box protein</fullName>
    </recommendedName>
</protein>
<evidence type="ECO:0000256" key="2">
    <source>
        <dbReference type="ARBA" id="ARBA00022679"/>
    </source>
</evidence>
<evidence type="ECO:0000313" key="13">
    <source>
        <dbReference type="Proteomes" id="UP000288215"/>
    </source>
</evidence>
<dbReference type="InterPro" id="IPR001610">
    <property type="entry name" value="PAC"/>
</dbReference>
<keyword evidence="3" id="KW-0547">Nucleotide-binding</keyword>
<dbReference type="SUPFAM" id="SSF55785">
    <property type="entry name" value="PYP-like sensor domain (PAS domain)"/>
    <property type="match status" value="2"/>
</dbReference>
<dbReference type="Proteomes" id="UP000288215">
    <property type="component" value="Unassembled WGS sequence"/>
</dbReference>
<accession>A0A444L7C7</accession>
<dbReference type="GO" id="GO:0000155">
    <property type="term" value="F:phosphorelay sensor kinase activity"/>
    <property type="evidence" value="ECO:0007669"/>
    <property type="project" value="InterPro"/>
</dbReference>
<evidence type="ECO:0000256" key="1">
    <source>
        <dbReference type="ARBA" id="ARBA00022553"/>
    </source>
</evidence>
<keyword evidence="6" id="KW-0902">Two-component regulatory system</keyword>
<evidence type="ECO:0000313" key="12">
    <source>
        <dbReference type="EMBL" id="RWX73469.1"/>
    </source>
</evidence>
<dbReference type="SMART" id="SM00388">
    <property type="entry name" value="HisKA"/>
    <property type="match status" value="1"/>
</dbReference>
<dbReference type="SMART" id="SM00065">
    <property type="entry name" value="GAF"/>
    <property type="match status" value="1"/>
</dbReference>